<feature type="domain" description="NERD" evidence="1">
    <location>
        <begin position="37"/>
        <end position="148"/>
    </location>
</feature>
<gene>
    <name evidence="2" type="ORF">OD459_18250</name>
</gene>
<dbReference type="Pfam" id="PF08378">
    <property type="entry name" value="NERD"/>
    <property type="match status" value="1"/>
</dbReference>
<evidence type="ECO:0000259" key="1">
    <source>
        <dbReference type="PROSITE" id="PS50965"/>
    </source>
</evidence>
<dbReference type="RefSeq" id="WP_048011704.1">
    <property type="nucleotide sequence ID" value="NZ_CP107027.1"/>
</dbReference>
<proteinExistence type="predicted"/>
<dbReference type="InterPro" id="IPR011528">
    <property type="entry name" value="NERD"/>
</dbReference>
<evidence type="ECO:0000313" key="3">
    <source>
        <dbReference type="Proteomes" id="UP001163104"/>
    </source>
</evidence>
<dbReference type="Proteomes" id="UP001163104">
    <property type="component" value="Chromosome"/>
</dbReference>
<evidence type="ECO:0000313" key="2">
    <source>
        <dbReference type="EMBL" id="UYG94130.1"/>
    </source>
</evidence>
<sequence>MINRPRFEPRELELLRILTSRLELPLKDKNQYLFLEKGYAGELHFDRELQDLHDDFIILNDLLLENSNTLFQIDTLLITGSTLFVFEVKNYEGDYCIENERWYSLPSKTEIKNPLFQLQRCETLLRGLLKELGFHLPIKSHLIFINPGFQLYQAPLNISAVFPSQLKRFLKKLKNTPTAAKSRNSKLAEQLNSRCLKENPYMRIPEYNYAQLRKGIPCDSCSSFLTPFTQGYLTCGECGLKEKADTAILRCVNEFRVLFPDRKITTNTIVDWCGGVGSGKTVRRILVRNYEKKGRGKASYYQRR</sequence>
<reference evidence="2" key="1">
    <citation type="submission" date="2022-10" db="EMBL/GenBank/DDBJ databases">
        <title>Mechanism of multi-heavy metal repair in Cytobacillus Firmus M7.</title>
        <authorList>
            <person name="Li X."/>
            <person name="Yu C."/>
        </authorList>
    </citation>
    <scope>NUCLEOTIDE SEQUENCE</scope>
    <source>
        <strain evidence="2">M7</strain>
    </source>
</reference>
<dbReference type="PROSITE" id="PS50965">
    <property type="entry name" value="NERD"/>
    <property type="match status" value="1"/>
</dbReference>
<accession>A0AA46SHZ8</accession>
<dbReference type="EMBL" id="CP107027">
    <property type="protein sequence ID" value="UYG94130.1"/>
    <property type="molecule type" value="Genomic_DNA"/>
</dbReference>
<name>A0AA46SHZ8_CYTFI</name>
<organism evidence="2 3">
    <name type="scientific">Cytobacillus firmus</name>
    <name type="common">Bacillus firmus</name>
    <dbReference type="NCBI Taxonomy" id="1399"/>
    <lineage>
        <taxon>Bacteria</taxon>
        <taxon>Bacillati</taxon>
        <taxon>Bacillota</taxon>
        <taxon>Bacilli</taxon>
        <taxon>Bacillales</taxon>
        <taxon>Bacillaceae</taxon>
        <taxon>Cytobacillus</taxon>
    </lineage>
</organism>
<protein>
    <submittedName>
        <fullName evidence="2">NERD domain-containing protein</fullName>
    </submittedName>
</protein>
<dbReference type="AlphaFoldDB" id="A0AA46SHZ8"/>